<dbReference type="InterPro" id="IPR009078">
    <property type="entry name" value="Ferritin-like_SF"/>
</dbReference>
<sequence length="189" mass="20641">MTATTDVLIPALREVREAEAAIADRLRAHATGTPAEEYRETLERRIAGARGHVRRIDERLKTLQLQPRGLAQTVFGGAVRLTGMAVRLPLEVAMGIPAALLRGRATQRQLLKNTEREYGITAFAVATCRAGEHIAQEIGDTDSLDLLDSIRRDDEDLLERLGPTLEQRAEAVVAATTKGAVIAEDRRGV</sequence>
<accession>A0A4U0RB40</accession>
<dbReference type="Gene3D" id="1.20.1260.10">
    <property type="match status" value="1"/>
</dbReference>
<name>A0A4U0RB40_9ACTN</name>
<dbReference type="InterPro" id="IPR012347">
    <property type="entry name" value="Ferritin-like"/>
</dbReference>
<keyword evidence="2" id="KW-1185">Reference proteome</keyword>
<dbReference type="Proteomes" id="UP000305778">
    <property type="component" value="Unassembled WGS sequence"/>
</dbReference>
<evidence type="ECO:0000313" key="1">
    <source>
        <dbReference type="EMBL" id="TJZ92106.1"/>
    </source>
</evidence>
<dbReference type="OrthoDB" id="4340458at2"/>
<comment type="caution">
    <text evidence="1">The sequence shown here is derived from an EMBL/GenBank/DDBJ whole genome shotgun (WGS) entry which is preliminary data.</text>
</comment>
<gene>
    <name evidence="1" type="ORF">FCI23_55225</name>
</gene>
<organism evidence="1 2">
    <name type="scientific">Actinacidiphila oryziradicis</name>
    <dbReference type="NCBI Taxonomy" id="2571141"/>
    <lineage>
        <taxon>Bacteria</taxon>
        <taxon>Bacillati</taxon>
        <taxon>Actinomycetota</taxon>
        <taxon>Actinomycetes</taxon>
        <taxon>Kitasatosporales</taxon>
        <taxon>Streptomycetaceae</taxon>
        <taxon>Actinacidiphila</taxon>
    </lineage>
</organism>
<evidence type="ECO:0008006" key="3">
    <source>
        <dbReference type="Google" id="ProtNLM"/>
    </source>
</evidence>
<dbReference type="RefSeq" id="WP_136731700.1">
    <property type="nucleotide sequence ID" value="NZ_SUMC01000289.1"/>
</dbReference>
<protein>
    <recommendedName>
        <fullName evidence="3">DUF892 family protein</fullName>
    </recommendedName>
</protein>
<dbReference type="EMBL" id="SUMC01000289">
    <property type="protein sequence ID" value="TJZ92106.1"/>
    <property type="molecule type" value="Genomic_DNA"/>
</dbReference>
<dbReference type="AlphaFoldDB" id="A0A4U0RB40"/>
<reference evidence="1 2" key="1">
    <citation type="submission" date="2019-04" db="EMBL/GenBank/DDBJ databases">
        <title>Streptomyces oryziradicis sp. nov., a novel actinomycete isolated from rhizosphere soil of rice (Oryza sativa L.).</title>
        <authorList>
            <person name="Li C."/>
        </authorList>
    </citation>
    <scope>NUCLEOTIDE SEQUENCE [LARGE SCALE GENOMIC DNA]</scope>
    <source>
        <strain evidence="1 2">NEAU-C40</strain>
    </source>
</reference>
<dbReference type="SUPFAM" id="SSF47240">
    <property type="entry name" value="Ferritin-like"/>
    <property type="match status" value="1"/>
</dbReference>
<evidence type="ECO:0000313" key="2">
    <source>
        <dbReference type="Proteomes" id="UP000305778"/>
    </source>
</evidence>
<proteinExistence type="predicted"/>